<dbReference type="EMBL" id="BK014857">
    <property type="protein sequence ID" value="DAD79074.1"/>
    <property type="molecule type" value="Genomic_DNA"/>
</dbReference>
<name>A0A8S5M9Z5_9CAUD</name>
<evidence type="ECO:0008006" key="2">
    <source>
        <dbReference type="Google" id="ProtNLM"/>
    </source>
</evidence>
<protein>
    <recommendedName>
        <fullName evidence="2">DUF1492 domain-containing protein</fullName>
    </recommendedName>
</protein>
<sequence>MIVKEFLNDVRRQHARVEACKERLKEIECEVISLKSPQLGDKIQSNSVKSLDEVICRLELKRAETSREFVRLMDMQDKAETLISCEKDHDRWAVLYRRYILNQKWKKIAVEINLDLRWIYRLHGQGLRDLENTPLKATINL</sequence>
<accession>A0A8S5M9Z5</accession>
<organism evidence="1">
    <name type="scientific">Siphoviridae sp. ctrG012</name>
    <dbReference type="NCBI Taxonomy" id="2826475"/>
    <lineage>
        <taxon>Viruses</taxon>
        <taxon>Duplodnaviria</taxon>
        <taxon>Heunggongvirae</taxon>
        <taxon>Uroviricota</taxon>
        <taxon>Caudoviricetes</taxon>
    </lineage>
</organism>
<evidence type="ECO:0000313" key="1">
    <source>
        <dbReference type="EMBL" id="DAD79074.1"/>
    </source>
</evidence>
<proteinExistence type="predicted"/>
<reference evidence="1" key="1">
    <citation type="journal article" date="2021" name="Proc. Natl. Acad. Sci. U.S.A.">
        <title>A Catalog of Tens of Thousands of Viruses from Human Metagenomes Reveals Hidden Associations with Chronic Diseases.</title>
        <authorList>
            <person name="Tisza M.J."/>
            <person name="Buck C.B."/>
        </authorList>
    </citation>
    <scope>NUCLEOTIDE SEQUENCE</scope>
    <source>
        <strain evidence="1">CtrG012</strain>
    </source>
</reference>